<dbReference type="EMBL" id="JAATIP010000306">
    <property type="protein sequence ID" value="KAF4352756.1"/>
    <property type="molecule type" value="Genomic_DNA"/>
</dbReference>
<proteinExistence type="predicted"/>
<comment type="caution">
    <text evidence="2">The sequence shown here is derived from an EMBL/GenBank/DDBJ whole genome shotgun (WGS) entry which is preliminary data.</text>
</comment>
<name>A0A7J6E376_CANSA</name>
<gene>
    <name evidence="2" type="ORF">F8388_003409</name>
</gene>
<evidence type="ECO:0000256" key="1">
    <source>
        <dbReference type="SAM" id="MobiDB-lite"/>
    </source>
</evidence>
<dbReference type="Proteomes" id="UP000525078">
    <property type="component" value="Unassembled WGS sequence"/>
</dbReference>
<protein>
    <submittedName>
        <fullName evidence="2">Uncharacterized protein</fullName>
    </submittedName>
</protein>
<accession>A0A7J6E376</accession>
<dbReference type="AlphaFoldDB" id="A0A7J6E376"/>
<reference evidence="2 3" key="1">
    <citation type="journal article" date="2020" name="bioRxiv">
        <title>Sequence and annotation of 42 cannabis genomes reveals extensive copy number variation in cannabinoid synthesis and pathogen resistance genes.</title>
        <authorList>
            <person name="Mckernan K.J."/>
            <person name="Helbert Y."/>
            <person name="Kane L.T."/>
            <person name="Ebling H."/>
            <person name="Zhang L."/>
            <person name="Liu B."/>
            <person name="Eaton Z."/>
            <person name="Mclaughlin S."/>
            <person name="Kingan S."/>
            <person name="Baybayan P."/>
            <person name="Concepcion G."/>
            <person name="Jordan M."/>
            <person name="Riva A."/>
            <person name="Barbazuk W."/>
            <person name="Harkins T."/>
        </authorList>
    </citation>
    <scope>NUCLEOTIDE SEQUENCE [LARGE SCALE GENOMIC DNA]</scope>
    <source>
        <strain evidence="3">cv. Jamaican Lion 4</strain>
        <tissue evidence="2">Leaf</tissue>
    </source>
</reference>
<evidence type="ECO:0000313" key="3">
    <source>
        <dbReference type="Proteomes" id="UP000525078"/>
    </source>
</evidence>
<organism evidence="2 3">
    <name type="scientific">Cannabis sativa</name>
    <name type="common">Hemp</name>
    <name type="synonym">Marijuana</name>
    <dbReference type="NCBI Taxonomy" id="3483"/>
    <lineage>
        <taxon>Eukaryota</taxon>
        <taxon>Viridiplantae</taxon>
        <taxon>Streptophyta</taxon>
        <taxon>Embryophyta</taxon>
        <taxon>Tracheophyta</taxon>
        <taxon>Spermatophyta</taxon>
        <taxon>Magnoliopsida</taxon>
        <taxon>eudicotyledons</taxon>
        <taxon>Gunneridae</taxon>
        <taxon>Pentapetalae</taxon>
        <taxon>rosids</taxon>
        <taxon>fabids</taxon>
        <taxon>Rosales</taxon>
        <taxon>Cannabaceae</taxon>
        <taxon>Cannabis</taxon>
    </lineage>
</organism>
<evidence type="ECO:0000313" key="2">
    <source>
        <dbReference type="EMBL" id="KAF4352756.1"/>
    </source>
</evidence>
<sequence length="173" mass="19257">MTTIFSSQLGFQTQFLHHPPATRDAPHSHTTPTQPHETHTSTHHRFWIRRDAPAGHPHRRDAQPPPATSHTRRTPPPSPSLSFSSPSFSFFLSDSIPTGVPFPPLSFIMSQSSNSVNSGRRYKEEIQWSRPICGCGFESVSALQELLIIQTKSSMAAQITRMNWIGDVISLCG</sequence>
<feature type="region of interest" description="Disordered" evidence="1">
    <location>
        <begin position="18"/>
        <end position="81"/>
    </location>
</feature>